<reference evidence="1 2" key="1">
    <citation type="submission" date="2017-08" db="EMBL/GenBank/DDBJ databases">
        <title>Infants hospitalized years apart are colonized by the same room-sourced microbial strains.</title>
        <authorList>
            <person name="Brooks B."/>
            <person name="Olm M.R."/>
            <person name="Firek B.A."/>
            <person name="Baker R."/>
            <person name="Thomas B.C."/>
            <person name="Morowitz M.J."/>
            <person name="Banfield J.F."/>
        </authorList>
    </citation>
    <scope>NUCLEOTIDE SEQUENCE [LARGE SCALE GENOMIC DNA]</scope>
    <source>
        <strain evidence="1">S2_005_003_R2_42</strain>
    </source>
</reference>
<protein>
    <recommendedName>
        <fullName evidence="3">PepSY domain-containing protein</fullName>
    </recommendedName>
</protein>
<comment type="caution">
    <text evidence="1">The sequence shown here is derived from an EMBL/GenBank/DDBJ whole genome shotgun (WGS) entry which is preliminary data.</text>
</comment>
<evidence type="ECO:0000313" key="2">
    <source>
        <dbReference type="Proteomes" id="UP000249046"/>
    </source>
</evidence>
<gene>
    <name evidence="1" type="ORF">DI564_08430</name>
</gene>
<organism evidence="1 2">
    <name type="scientific">Rhodanobacter denitrificans</name>
    <dbReference type="NCBI Taxonomy" id="666685"/>
    <lineage>
        <taxon>Bacteria</taxon>
        <taxon>Pseudomonadati</taxon>
        <taxon>Pseudomonadota</taxon>
        <taxon>Gammaproteobacteria</taxon>
        <taxon>Lysobacterales</taxon>
        <taxon>Rhodanobacteraceae</taxon>
        <taxon>Rhodanobacter</taxon>
    </lineage>
</organism>
<dbReference type="EMBL" id="QFPO01000006">
    <property type="protein sequence ID" value="PZQ15356.1"/>
    <property type="molecule type" value="Genomic_DNA"/>
</dbReference>
<name>A0A2W5KE70_9GAMM</name>
<accession>A0A2W5KE70</accession>
<dbReference type="AlphaFoldDB" id="A0A2W5KE70"/>
<evidence type="ECO:0008006" key="3">
    <source>
        <dbReference type="Google" id="ProtNLM"/>
    </source>
</evidence>
<evidence type="ECO:0000313" key="1">
    <source>
        <dbReference type="EMBL" id="PZQ15356.1"/>
    </source>
</evidence>
<dbReference type="Proteomes" id="UP000249046">
    <property type="component" value="Unassembled WGS sequence"/>
</dbReference>
<dbReference type="PROSITE" id="PS51257">
    <property type="entry name" value="PROKAR_LIPOPROTEIN"/>
    <property type="match status" value="1"/>
</dbReference>
<proteinExistence type="predicted"/>
<sequence>MRLIAGAFKMKSMPLSRWLLSLIVLPVALGIACPAFAREISVQEAVDQVQRETDGKVLSVQTMERNKRKIYHIKVLTRDGQVKVFQIRANQ</sequence>